<evidence type="ECO:0000313" key="1">
    <source>
        <dbReference type="EMBL" id="TGO71091.1"/>
    </source>
</evidence>
<accession>A0A4Z1JBI1</accession>
<gene>
    <name evidence="1" type="ORF">BELL_0621g00060</name>
</gene>
<sequence length="93" mass="10748">MFLEARPILFDFQLSSGRNVNDHDLEQHDYYLKTALFLITQVVRRQPNFSGDAMTSVNINAQDISEDVEHKTDLQSHIQNPAIAFRESKDNQL</sequence>
<evidence type="ECO:0000313" key="2">
    <source>
        <dbReference type="Proteomes" id="UP000297229"/>
    </source>
</evidence>
<name>A0A4Z1JBI1_9HELO</name>
<dbReference type="EMBL" id="PQXM01000619">
    <property type="protein sequence ID" value="TGO71091.1"/>
    <property type="molecule type" value="Genomic_DNA"/>
</dbReference>
<dbReference type="AlphaFoldDB" id="A0A4Z1JBI1"/>
<keyword evidence="2" id="KW-1185">Reference proteome</keyword>
<reference evidence="1 2" key="1">
    <citation type="submission" date="2017-12" db="EMBL/GenBank/DDBJ databases">
        <title>Comparative genomics of Botrytis spp.</title>
        <authorList>
            <person name="Valero-Jimenez C.A."/>
            <person name="Tapia P."/>
            <person name="Veloso J."/>
            <person name="Silva-Moreno E."/>
            <person name="Staats M."/>
            <person name="Valdes J.H."/>
            <person name="Van Kan J.A.L."/>
        </authorList>
    </citation>
    <scope>NUCLEOTIDE SEQUENCE [LARGE SCALE GENOMIC DNA]</scope>
    <source>
        <strain evidence="1 2">Be9601</strain>
    </source>
</reference>
<proteinExistence type="predicted"/>
<protein>
    <submittedName>
        <fullName evidence="1">Uncharacterized protein</fullName>
    </submittedName>
</protein>
<comment type="caution">
    <text evidence="1">The sequence shown here is derived from an EMBL/GenBank/DDBJ whole genome shotgun (WGS) entry which is preliminary data.</text>
</comment>
<organism evidence="1 2">
    <name type="scientific">Botrytis elliptica</name>
    <dbReference type="NCBI Taxonomy" id="278938"/>
    <lineage>
        <taxon>Eukaryota</taxon>
        <taxon>Fungi</taxon>
        <taxon>Dikarya</taxon>
        <taxon>Ascomycota</taxon>
        <taxon>Pezizomycotina</taxon>
        <taxon>Leotiomycetes</taxon>
        <taxon>Helotiales</taxon>
        <taxon>Sclerotiniaceae</taxon>
        <taxon>Botrytis</taxon>
    </lineage>
</organism>
<dbReference type="Proteomes" id="UP000297229">
    <property type="component" value="Unassembled WGS sequence"/>
</dbReference>